<protein>
    <submittedName>
        <fullName evidence="3">Uncharacterized protein</fullName>
    </submittedName>
</protein>
<dbReference type="AlphaFoldDB" id="A0A9D4Y6Z0"/>
<dbReference type="GO" id="GO:0004185">
    <property type="term" value="F:serine-type carboxypeptidase activity"/>
    <property type="evidence" value="ECO:0007669"/>
    <property type="project" value="InterPro"/>
</dbReference>
<evidence type="ECO:0000256" key="1">
    <source>
        <dbReference type="ARBA" id="ARBA00009431"/>
    </source>
</evidence>
<dbReference type="GO" id="GO:0006508">
    <property type="term" value="P:proteolysis"/>
    <property type="evidence" value="ECO:0007669"/>
    <property type="project" value="InterPro"/>
</dbReference>
<dbReference type="InterPro" id="IPR001563">
    <property type="entry name" value="Peptidase_S10"/>
</dbReference>
<evidence type="ECO:0000313" key="4">
    <source>
        <dbReference type="Proteomes" id="UP001058974"/>
    </source>
</evidence>
<evidence type="ECO:0000313" key="3">
    <source>
        <dbReference type="EMBL" id="KAI5433892.1"/>
    </source>
</evidence>
<dbReference type="InterPro" id="IPR029058">
    <property type="entry name" value="AB_hydrolase_fold"/>
</dbReference>
<name>A0A9D4Y6Z0_PEA</name>
<dbReference type="PANTHER" id="PTHR11802:SF488">
    <property type="entry name" value="CARBOXYPEPTIDASE"/>
    <property type="match status" value="1"/>
</dbReference>
<keyword evidence="2" id="KW-0732">Signal</keyword>
<gene>
    <name evidence="3" type="ORF">KIW84_020936</name>
</gene>
<dbReference type="Pfam" id="PF00450">
    <property type="entry name" value="Peptidase_S10"/>
    <property type="match status" value="1"/>
</dbReference>
<dbReference type="SUPFAM" id="SSF53474">
    <property type="entry name" value="alpha/beta-Hydrolases"/>
    <property type="match status" value="1"/>
</dbReference>
<feature type="chain" id="PRO_5038658422" evidence="2">
    <location>
        <begin position="27"/>
        <end position="319"/>
    </location>
</feature>
<dbReference type="PANTHER" id="PTHR11802">
    <property type="entry name" value="SERINE PROTEASE FAMILY S10 SERINE CARBOXYPEPTIDASE"/>
    <property type="match status" value="1"/>
</dbReference>
<dbReference type="Gramene" id="Psat02G0093600-T1">
    <property type="protein sequence ID" value="KAI5433892.1"/>
    <property type="gene ID" value="KIW84_020936"/>
</dbReference>
<sequence length="319" mass="35606">MSKAMKTSLLLSFLIIFSHFDIDAVADSQKGVKENDRIKRLPGQPFVKFSQFGGYVILDKLSGSAFYYYFVEAHQSKETLPLLLWLNGGPGCSSLAYETMQELGPFRVNSDGKTLHQNRYSWNYAANVLFLESPVGNIEIEIFIFLEKAMLDIMFLDLHIPSSIIIKRQIRQSLTPKEILITNAVIHDTTDSTGMYDFLATHAIISDKAAYDVNKVCDFSSSDNLTAECNSIQLLISSPLAQILLAAVVALVYFSKKIKFGVINQWSQLQAQFFTSDSHGSTCCGNLESRFQCKCGKTCYNSTTATTNSTIFFHPPCKA</sequence>
<dbReference type="EMBL" id="JAMSHJ010000002">
    <property type="protein sequence ID" value="KAI5433892.1"/>
    <property type="molecule type" value="Genomic_DNA"/>
</dbReference>
<feature type="signal peptide" evidence="2">
    <location>
        <begin position="1"/>
        <end position="26"/>
    </location>
</feature>
<dbReference type="Proteomes" id="UP001058974">
    <property type="component" value="Chromosome 2"/>
</dbReference>
<accession>A0A9D4Y6Z0</accession>
<keyword evidence="4" id="KW-1185">Reference proteome</keyword>
<proteinExistence type="inferred from homology"/>
<dbReference type="GO" id="GO:0005773">
    <property type="term" value="C:vacuole"/>
    <property type="evidence" value="ECO:0007669"/>
    <property type="project" value="TreeGrafter"/>
</dbReference>
<comment type="similarity">
    <text evidence="1">Belongs to the peptidase S10 family.</text>
</comment>
<dbReference type="Gene3D" id="3.40.50.1820">
    <property type="entry name" value="alpha/beta hydrolase"/>
    <property type="match status" value="2"/>
</dbReference>
<organism evidence="3 4">
    <name type="scientific">Pisum sativum</name>
    <name type="common">Garden pea</name>
    <name type="synonym">Lathyrus oleraceus</name>
    <dbReference type="NCBI Taxonomy" id="3888"/>
    <lineage>
        <taxon>Eukaryota</taxon>
        <taxon>Viridiplantae</taxon>
        <taxon>Streptophyta</taxon>
        <taxon>Embryophyta</taxon>
        <taxon>Tracheophyta</taxon>
        <taxon>Spermatophyta</taxon>
        <taxon>Magnoliopsida</taxon>
        <taxon>eudicotyledons</taxon>
        <taxon>Gunneridae</taxon>
        <taxon>Pentapetalae</taxon>
        <taxon>rosids</taxon>
        <taxon>fabids</taxon>
        <taxon>Fabales</taxon>
        <taxon>Fabaceae</taxon>
        <taxon>Papilionoideae</taxon>
        <taxon>50 kb inversion clade</taxon>
        <taxon>NPAAA clade</taxon>
        <taxon>Hologalegina</taxon>
        <taxon>IRL clade</taxon>
        <taxon>Fabeae</taxon>
        <taxon>Lathyrus</taxon>
    </lineage>
</organism>
<comment type="caution">
    <text evidence="3">The sequence shown here is derived from an EMBL/GenBank/DDBJ whole genome shotgun (WGS) entry which is preliminary data.</text>
</comment>
<reference evidence="3 4" key="1">
    <citation type="journal article" date="2022" name="Nat. Genet.">
        <title>Improved pea reference genome and pan-genome highlight genomic features and evolutionary characteristics.</title>
        <authorList>
            <person name="Yang T."/>
            <person name="Liu R."/>
            <person name="Luo Y."/>
            <person name="Hu S."/>
            <person name="Wang D."/>
            <person name="Wang C."/>
            <person name="Pandey M.K."/>
            <person name="Ge S."/>
            <person name="Xu Q."/>
            <person name="Li N."/>
            <person name="Li G."/>
            <person name="Huang Y."/>
            <person name="Saxena R.K."/>
            <person name="Ji Y."/>
            <person name="Li M."/>
            <person name="Yan X."/>
            <person name="He Y."/>
            <person name="Liu Y."/>
            <person name="Wang X."/>
            <person name="Xiang C."/>
            <person name="Varshney R.K."/>
            <person name="Ding H."/>
            <person name="Gao S."/>
            <person name="Zong X."/>
        </authorList>
    </citation>
    <scope>NUCLEOTIDE SEQUENCE [LARGE SCALE GENOMIC DNA]</scope>
    <source>
        <strain evidence="3 4">cv. Zhongwan 6</strain>
    </source>
</reference>
<evidence type="ECO:0000256" key="2">
    <source>
        <dbReference type="SAM" id="SignalP"/>
    </source>
</evidence>